<reference evidence="3" key="1">
    <citation type="submission" date="2016-11" db="EMBL/GenBank/DDBJ databases">
        <authorList>
            <person name="Jaros S."/>
            <person name="Januszkiewicz K."/>
            <person name="Wedrychowicz H."/>
        </authorList>
    </citation>
    <scope>NUCLEOTIDE SEQUENCE [LARGE SCALE GENOMIC DNA]</scope>
    <source>
        <strain evidence="3">DSM 7057</strain>
    </source>
</reference>
<dbReference type="Pfam" id="PF08980">
    <property type="entry name" value="DUF1883"/>
    <property type="match status" value="1"/>
</dbReference>
<evidence type="ECO:0000313" key="3">
    <source>
        <dbReference type="Proteomes" id="UP000182680"/>
    </source>
</evidence>
<name>A0AA94L3F9_DESDE</name>
<organism evidence="2 3">
    <name type="scientific">Desulfovibrio desulfuricans</name>
    <dbReference type="NCBI Taxonomy" id="876"/>
    <lineage>
        <taxon>Bacteria</taxon>
        <taxon>Pseudomonadati</taxon>
        <taxon>Thermodesulfobacteriota</taxon>
        <taxon>Desulfovibrionia</taxon>
        <taxon>Desulfovibrionales</taxon>
        <taxon>Desulfovibrionaceae</taxon>
        <taxon>Desulfovibrio</taxon>
    </lineage>
</organism>
<dbReference type="Gene3D" id="4.10.1210.10">
    <property type="entry name" value="Atu1913-like"/>
    <property type="match status" value="1"/>
</dbReference>
<accession>A0AA94L3F9</accession>
<feature type="domain" description="DUF1883" evidence="1">
    <location>
        <begin position="1"/>
        <end position="87"/>
    </location>
</feature>
<proteinExistence type="predicted"/>
<evidence type="ECO:0000259" key="1">
    <source>
        <dbReference type="Pfam" id="PF08980"/>
    </source>
</evidence>
<dbReference type="InterPro" id="IPR036488">
    <property type="entry name" value="DUF1883-like_sf"/>
</dbReference>
<protein>
    <recommendedName>
        <fullName evidence="1">DUF1883 domain-containing protein</fullName>
    </recommendedName>
</protein>
<dbReference type="SUPFAM" id="SSF141099">
    <property type="entry name" value="Atu1913-like"/>
    <property type="match status" value="1"/>
</dbReference>
<dbReference type="InterPro" id="IPR015073">
    <property type="entry name" value="DUF1883"/>
</dbReference>
<dbReference type="Proteomes" id="UP000182680">
    <property type="component" value="Unassembled WGS sequence"/>
</dbReference>
<dbReference type="AlphaFoldDB" id="A0AA94L3F9"/>
<evidence type="ECO:0000313" key="2">
    <source>
        <dbReference type="EMBL" id="SFW72074.1"/>
    </source>
</evidence>
<gene>
    <name evidence="2" type="ORF">SAMN02910291_02720</name>
</gene>
<dbReference type="EMBL" id="FPIW01000081">
    <property type="protein sequence ID" value="SFW72074.1"/>
    <property type="molecule type" value="Genomic_DNA"/>
</dbReference>
<sequence>MQFQQYDLGFVQQGSAAEVVLSGNAANVLLLDSNNLNNYRAGRQFRYFGGYVKSSPVRIPIPSSGNWHVVIDLGGMHGSVRTSVRLVN</sequence>
<dbReference type="RefSeq" id="WP_072312521.1">
    <property type="nucleotide sequence ID" value="NZ_FPIW01000081.1"/>
</dbReference>
<comment type="caution">
    <text evidence="2">The sequence shown here is derived from an EMBL/GenBank/DDBJ whole genome shotgun (WGS) entry which is preliminary data.</text>
</comment>